<comment type="subcellular location">
    <subcellularLocation>
        <location evidence="1">Cell membrane</location>
        <topology evidence="1">Multi-pass membrane protein</topology>
    </subcellularLocation>
</comment>
<evidence type="ECO:0000256" key="1">
    <source>
        <dbReference type="ARBA" id="ARBA00004651"/>
    </source>
</evidence>
<evidence type="ECO:0000256" key="2">
    <source>
        <dbReference type="ARBA" id="ARBA00022475"/>
    </source>
</evidence>
<keyword evidence="4 6" id="KW-1133">Transmembrane helix</keyword>
<keyword evidence="3 6" id="KW-0812">Transmembrane</keyword>
<evidence type="ECO:0000313" key="7">
    <source>
        <dbReference type="EMBL" id="MBC8588671.1"/>
    </source>
</evidence>
<evidence type="ECO:0000256" key="5">
    <source>
        <dbReference type="ARBA" id="ARBA00023136"/>
    </source>
</evidence>
<accession>A0A926ETM6</accession>
<name>A0A926ETM6_9FIRM</name>
<feature type="transmembrane region" description="Helical" evidence="6">
    <location>
        <begin position="296"/>
        <end position="315"/>
    </location>
</feature>
<evidence type="ECO:0000256" key="6">
    <source>
        <dbReference type="SAM" id="Phobius"/>
    </source>
</evidence>
<reference evidence="7" key="1">
    <citation type="submission" date="2020-08" db="EMBL/GenBank/DDBJ databases">
        <title>Genome public.</title>
        <authorList>
            <person name="Liu C."/>
            <person name="Sun Q."/>
        </authorList>
    </citation>
    <scope>NUCLEOTIDE SEQUENCE</scope>
    <source>
        <strain evidence="7">BX21</strain>
    </source>
</reference>
<dbReference type="InterPro" id="IPR051679">
    <property type="entry name" value="DASS-Related_Transporters"/>
</dbReference>
<dbReference type="RefSeq" id="WP_262430125.1">
    <property type="nucleotide sequence ID" value="NZ_JACRTG010000025.1"/>
</dbReference>
<dbReference type="Pfam" id="PF03606">
    <property type="entry name" value="DcuC"/>
    <property type="match status" value="1"/>
</dbReference>
<dbReference type="PANTHER" id="PTHR43652">
    <property type="entry name" value="BASIC AMINO ACID ANTIPORTER YFCC-RELATED"/>
    <property type="match status" value="1"/>
</dbReference>
<sequence length="474" mass="51808">MKSKTKGLPHIYALVFIFMVIMALLTWVLPSGQYTRKDVTIGSSTKSVPVDGTYAQMDKIGEDGKDVRQGLFGLFVAPTEGVQKSADVVAFVLIVGGAFQIINSTGAIMTGMKAIVRKLGKFNILVIPISMILFGLGGTTFGMAEELLPFYMIFIPLLFSMGYDSMTTFLVVFLGSSVGVMASTVNPFSVIIAQGIAGIVGNPQLGFRCVQFIILEALAILFTVLYARRVKKNPESSITFATDMEWKKELVEQDAGKTDGTMTNRQKLVIVIFTVCFIIIIYNLVVNGWYMDEMCAVFLMMGIFSGIAGGLSMNEMACEFVNGMKDFVYAGLIIGISRGILCIAENGMIIDTILYSLVSVLRSVPLWFYTTAMYLVEVVFSIFVPTTSGVAALTMPVLAPLTEFLGFNPEGAVTCYQYACKLTLMLSPAAPVTVAGIAMCRLTFQQWWKTIWKFVLLMLAVTIGFAIISSRLPM</sequence>
<evidence type="ECO:0000256" key="3">
    <source>
        <dbReference type="ARBA" id="ARBA00022692"/>
    </source>
</evidence>
<dbReference type="EMBL" id="JACRTG010000025">
    <property type="protein sequence ID" value="MBC8588671.1"/>
    <property type="molecule type" value="Genomic_DNA"/>
</dbReference>
<gene>
    <name evidence="7" type="ORF">H8707_10575</name>
</gene>
<feature type="transmembrane region" description="Helical" evidence="6">
    <location>
        <begin position="422"/>
        <end position="444"/>
    </location>
</feature>
<feature type="transmembrane region" description="Helical" evidence="6">
    <location>
        <begin position="122"/>
        <end position="144"/>
    </location>
</feature>
<dbReference type="PANTHER" id="PTHR43652:SF6">
    <property type="entry name" value="ARGININE REPRESSOR"/>
    <property type="match status" value="1"/>
</dbReference>
<dbReference type="GO" id="GO:0005886">
    <property type="term" value="C:plasma membrane"/>
    <property type="evidence" value="ECO:0007669"/>
    <property type="project" value="UniProtKB-SubCell"/>
</dbReference>
<comment type="caution">
    <text evidence="7">The sequence shown here is derived from an EMBL/GenBank/DDBJ whole genome shotgun (WGS) entry which is preliminary data.</text>
</comment>
<feature type="transmembrane region" description="Helical" evidence="6">
    <location>
        <begin position="378"/>
        <end position="401"/>
    </location>
</feature>
<feature type="transmembrane region" description="Helical" evidence="6">
    <location>
        <begin position="205"/>
        <end position="227"/>
    </location>
</feature>
<dbReference type="Proteomes" id="UP000601171">
    <property type="component" value="Unassembled WGS sequence"/>
</dbReference>
<organism evidence="7 8">
    <name type="scientific">Paratissierella segnis</name>
    <dbReference type="NCBI Taxonomy" id="2763679"/>
    <lineage>
        <taxon>Bacteria</taxon>
        <taxon>Bacillati</taxon>
        <taxon>Bacillota</taxon>
        <taxon>Tissierellia</taxon>
        <taxon>Tissierellales</taxon>
        <taxon>Tissierellaceae</taxon>
        <taxon>Paratissierella</taxon>
    </lineage>
</organism>
<feature type="transmembrane region" description="Helical" evidence="6">
    <location>
        <begin position="12"/>
        <end position="29"/>
    </location>
</feature>
<feature type="transmembrane region" description="Helical" evidence="6">
    <location>
        <begin position="150"/>
        <end position="173"/>
    </location>
</feature>
<evidence type="ECO:0000256" key="4">
    <source>
        <dbReference type="ARBA" id="ARBA00022989"/>
    </source>
</evidence>
<evidence type="ECO:0000313" key="8">
    <source>
        <dbReference type="Proteomes" id="UP000601171"/>
    </source>
</evidence>
<keyword evidence="2" id="KW-1003">Cell membrane</keyword>
<protein>
    <submittedName>
        <fullName evidence="7">YfcC family protein</fullName>
    </submittedName>
</protein>
<feature type="transmembrane region" description="Helical" evidence="6">
    <location>
        <begin position="180"/>
        <end position="199"/>
    </location>
</feature>
<dbReference type="AlphaFoldDB" id="A0A926ETM6"/>
<feature type="transmembrane region" description="Helical" evidence="6">
    <location>
        <begin position="450"/>
        <end position="468"/>
    </location>
</feature>
<feature type="transmembrane region" description="Helical" evidence="6">
    <location>
        <begin position="268"/>
        <end position="290"/>
    </location>
</feature>
<dbReference type="InterPro" id="IPR018385">
    <property type="entry name" value="C4_dicarb_anaerob_car-like"/>
</dbReference>
<feature type="transmembrane region" description="Helical" evidence="6">
    <location>
        <begin position="327"/>
        <end position="358"/>
    </location>
</feature>
<feature type="transmembrane region" description="Helical" evidence="6">
    <location>
        <begin position="88"/>
        <end position="110"/>
    </location>
</feature>
<keyword evidence="5 6" id="KW-0472">Membrane</keyword>
<proteinExistence type="predicted"/>
<keyword evidence="8" id="KW-1185">Reference proteome</keyword>